<keyword evidence="2" id="KW-0808">Transferase</keyword>
<gene>
    <name evidence="8" type="ORF">GCM10022242_13250</name>
</gene>
<evidence type="ECO:0000256" key="6">
    <source>
        <dbReference type="ARBA" id="ARBA00023136"/>
    </source>
</evidence>
<proteinExistence type="predicted"/>
<evidence type="ECO:0000256" key="1">
    <source>
        <dbReference type="ARBA" id="ARBA00004323"/>
    </source>
</evidence>
<organism evidence="8 9">
    <name type="scientific">Nocardioides panacisoli</name>
    <dbReference type="NCBI Taxonomy" id="627624"/>
    <lineage>
        <taxon>Bacteria</taxon>
        <taxon>Bacillati</taxon>
        <taxon>Actinomycetota</taxon>
        <taxon>Actinomycetes</taxon>
        <taxon>Propionibacteriales</taxon>
        <taxon>Nocardioidaceae</taxon>
        <taxon>Nocardioides</taxon>
    </lineage>
</organism>
<dbReference type="SUPFAM" id="SSF52540">
    <property type="entry name" value="P-loop containing nucleoside triphosphate hydrolases"/>
    <property type="match status" value="1"/>
</dbReference>
<keyword evidence="4" id="KW-1133">Transmembrane helix</keyword>
<dbReference type="EMBL" id="BAABAH010000003">
    <property type="protein sequence ID" value="GAA3812122.1"/>
    <property type="molecule type" value="Genomic_DNA"/>
</dbReference>
<evidence type="ECO:0000256" key="3">
    <source>
        <dbReference type="ARBA" id="ARBA00022692"/>
    </source>
</evidence>
<comment type="subcellular location">
    <subcellularLocation>
        <location evidence="1">Golgi apparatus membrane</location>
        <topology evidence="1">Single-pass type II membrane protein</topology>
    </subcellularLocation>
</comment>
<name>A0ABP7I8G1_9ACTN</name>
<evidence type="ECO:0000313" key="8">
    <source>
        <dbReference type="EMBL" id="GAA3812122.1"/>
    </source>
</evidence>
<dbReference type="Proteomes" id="UP001501821">
    <property type="component" value="Unassembled WGS sequence"/>
</dbReference>
<protein>
    <recommendedName>
        <fullName evidence="10">Sulfotransferase family protein</fullName>
    </recommendedName>
</protein>
<keyword evidence="5" id="KW-0333">Golgi apparatus</keyword>
<dbReference type="InterPro" id="IPR018011">
    <property type="entry name" value="Carb_sulfotrans_8-10"/>
</dbReference>
<dbReference type="Pfam" id="PF03567">
    <property type="entry name" value="Sulfotransfer_2"/>
    <property type="match status" value="1"/>
</dbReference>
<sequence length="216" mass="25222">MLISDSARVLFVHVQKTAGSTIDRALQENLPDIRESKGIGRHAHMSRILKAEPALKDYFIFGFVRNPWDRLVSWHQMIVRMDARAQQEDKYGAAVRKRLARNTFWSEVARDFPEFEDFVLRGPEHFPRMRSPQIDYLVSGDRRADFIGRQENFNADFTTVCDKIGLPPFEPTPRNVDKSARPHYSTFYTDEMRDKVAEVFAKDIEEFGYTFERPEA</sequence>
<evidence type="ECO:0000256" key="4">
    <source>
        <dbReference type="ARBA" id="ARBA00022989"/>
    </source>
</evidence>
<evidence type="ECO:0008006" key="10">
    <source>
        <dbReference type="Google" id="ProtNLM"/>
    </source>
</evidence>
<evidence type="ECO:0000256" key="5">
    <source>
        <dbReference type="ARBA" id="ARBA00023034"/>
    </source>
</evidence>
<keyword evidence="9" id="KW-1185">Reference proteome</keyword>
<accession>A0ABP7I8G1</accession>
<dbReference type="PANTHER" id="PTHR12137:SF54">
    <property type="entry name" value="CARBOHYDRATE SULFOTRANSFERASE"/>
    <property type="match status" value="1"/>
</dbReference>
<keyword evidence="3" id="KW-0812">Transmembrane</keyword>
<dbReference type="PANTHER" id="PTHR12137">
    <property type="entry name" value="CARBOHYDRATE SULFOTRANSFERASE"/>
    <property type="match status" value="1"/>
</dbReference>
<evidence type="ECO:0000256" key="2">
    <source>
        <dbReference type="ARBA" id="ARBA00022679"/>
    </source>
</evidence>
<keyword evidence="7" id="KW-0325">Glycoprotein</keyword>
<evidence type="ECO:0000313" key="9">
    <source>
        <dbReference type="Proteomes" id="UP001501821"/>
    </source>
</evidence>
<evidence type="ECO:0000256" key="7">
    <source>
        <dbReference type="ARBA" id="ARBA00023180"/>
    </source>
</evidence>
<comment type="caution">
    <text evidence="8">The sequence shown here is derived from an EMBL/GenBank/DDBJ whole genome shotgun (WGS) entry which is preliminary data.</text>
</comment>
<dbReference type="InterPro" id="IPR005331">
    <property type="entry name" value="Sulfotransferase"/>
</dbReference>
<dbReference type="InterPro" id="IPR027417">
    <property type="entry name" value="P-loop_NTPase"/>
</dbReference>
<keyword evidence="6" id="KW-0472">Membrane</keyword>
<reference evidence="9" key="1">
    <citation type="journal article" date="2019" name="Int. J. Syst. Evol. Microbiol.">
        <title>The Global Catalogue of Microorganisms (GCM) 10K type strain sequencing project: providing services to taxonomists for standard genome sequencing and annotation.</title>
        <authorList>
            <consortium name="The Broad Institute Genomics Platform"/>
            <consortium name="The Broad Institute Genome Sequencing Center for Infectious Disease"/>
            <person name="Wu L."/>
            <person name="Ma J."/>
        </authorList>
    </citation>
    <scope>NUCLEOTIDE SEQUENCE [LARGE SCALE GENOMIC DNA]</scope>
    <source>
        <strain evidence="9">JCM 16953</strain>
    </source>
</reference>
<dbReference type="Gene3D" id="3.40.50.300">
    <property type="entry name" value="P-loop containing nucleotide triphosphate hydrolases"/>
    <property type="match status" value="1"/>
</dbReference>
<dbReference type="RefSeq" id="WP_344773561.1">
    <property type="nucleotide sequence ID" value="NZ_BAABAH010000003.1"/>
</dbReference>